<gene>
    <name evidence="5" type="primary">LOC111289879</name>
</gene>
<dbReference type="KEGG" id="dzi:111289879"/>
<evidence type="ECO:0000256" key="1">
    <source>
        <dbReference type="SAM" id="MobiDB-lite"/>
    </source>
</evidence>
<feature type="region of interest" description="Disordered" evidence="1">
    <location>
        <begin position="1"/>
        <end position="30"/>
    </location>
</feature>
<dbReference type="PANTHER" id="PTHR31373:SF17">
    <property type="entry name" value="OS06G0652100 PROTEIN"/>
    <property type="match status" value="1"/>
</dbReference>
<reference evidence="5" key="1">
    <citation type="submission" date="2025-08" db="UniProtKB">
        <authorList>
            <consortium name="RefSeq"/>
        </authorList>
    </citation>
    <scope>IDENTIFICATION</scope>
    <source>
        <tissue evidence="5">Fruit stalk</tissue>
    </source>
</reference>
<dbReference type="PANTHER" id="PTHR31373">
    <property type="entry name" value="OS06G0652100 PROTEIN"/>
    <property type="match status" value="1"/>
</dbReference>
<dbReference type="InterPro" id="IPR058580">
    <property type="entry name" value="DUF2828"/>
</dbReference>
<evidence type="ECO:0000313" key="4">
    <source>
        <dbReference type="Proteomes" id="UP000515121"/>
    </source>
</evidence>
<name>A0A6P5Y984_DURZI</name>
<dbReference type="SUPFAM" id="SSF53300">
    <property type="entry name" value="vWA-like"/>
    <property type="match status" value="1"/>
</dbReference>
<proteinExistence type="predicted"/>
<feature type="domain" description="DUF7788" evidence="3">
    <location>
        <begin position="448"/>
        <end position="632"/>
    </location>
</feature>
<dbReference type="InterPro" id="IPR036465">
    <property type="entry name" value="vWFA_dom_sf"/>
</dbReference>
<accession>A0A6P5Y984</accession>
<dbReference type="Gene3D" id="3.40.50.410">
    <property type="entry name" value="von Willebrand factor, type A domain"/>
    <property type="match status" value="1"/>
</dbReference>
<dbReference type="AlphaFoldDB" id="A0A6P5Y984"/>
<dbReference type="Pfam" id="PF25043">
    <property type="entry name" value="DUF7788"/>
    <property type="match status" value="1"/>
</dbReference>
<evidence type="ECO:0000313" key="5">
    <source>
        <dbReference type="RefSeq" id="XP_022736967.1"/>
    </source>
</evidence>
<protein>
    <submittedName>
        <fullName evidence="5">Uncharacterized protein LOC111289879</fullName>
    </submittedName>
</protein>
<dbReference type="RefSeq" id="XP_022736967.1">
    <property type="nucleotide sequence ID" value="XM_022881232.1"/>
</dbReference>
<dbReference type="GeneID" id="111289879"/>
<dbReference type="PIRSF" id="PIRSF015417">
    <property type="entry name" value="T31B5_30_vWA"/>
    <property type="match status" value="1"/>
</dbReference>
<dbReference type="Pfam" id="PF11443">
    <property type="entry name" value="DUF2828"/>
    <property type="match status" value="1"/>
</dbReference>
<dbReference type="Proteomes" id="UP000515121">
    <property type="component" value="Unplaced"/>
</dbReference>
<dbReference type="InterPro" id="IPR011205">
    <property type="entry name" value="UCP015417_vWA"/>
</dbReference>
<organism evidence="4 5">
    <name type="scientific">Durio zibethinus</name>
    <name type="common">Durian</name>
    <dbReference type="NCBI Taxonomy" id="66656"/>
    <lineage>
        <taxon>Eukaryota</taxon>
        <taxon>Viridiplantae</taxon>
        <taxon>Streptophyta</taxon>
        <taxon>Embryophyta</taxon>
        <taxon>Tracheophyta</taxon>
        <taxon>Spermatophyta</taxon>
        <taxon>Magnoliopsida</taxon>
        <taxon>eudicotyledons</taxon>
        <taxon>Gunneridae</taxon>
        <taxon>Pentapetalae</taxon>
        <taxon>rosids</taxon>
        <taxon>malvids</taxon>
        <taxon>Malvales</taxon>
        <taxon>Malvaceae</taxon>
        <taxon>Helicteroideae</taxon>
        <taxon>Durio</taxon>
    </lineage>
</organism>
<sequence>MAPPSLLGPPELRSPTPPRPQPQTTTAPSNPFMDLMVANFNKDNISQPYDLPMGFTENMSATFLSSGNPCLDFFFHVVPDTPPDSLKKRLSLAWDHNPLTTLKLICNLRGVRGTGKSDKEGFYTAAFWLHNHHPKTLACNLDSFADFGYFKDLPEILYRMLEGSDVRKIQKEEWNKRKFGLKSTRRSRFRHECLQSKTKKKTGEGKSSCSAPKEVRLLNAIERAKIEKENASALRKDKKIAMAKKVIERYSRDPDFRFLYERVSDLFAECLRADMELMKSDQIRKIGLAAKWCPSIDSSFDKSTLLCESIAKKMFPRENYPEYEGIEEAHYAYRVRDRLRKEVLVPLRKVLELPEVYIGANRWDSIPYKRVASLAMKFYKEKFLKHDKERFSKYLEDVKAGKSTIAAGALLPHEIIASLKDEDGGEVAELQWQRMVNDLLQKGKLRTCMAVCDVSGSMTGTPMEVSVALGVLVSELSEEPWKGKLITFSQHPQLQLVEGRNLKEKTNFVRCMHWGMNTDFQKVFDLILNVAVQGQLKPEQMVKRLFVFSDMEFDQASASPWETDYQVIVKKFTEKGYGEAIPQIVFWNLRDSRATPVPGNQNGVALVSGFSKNLIKMFLDQDGDINPEAVMEAAISGEEYQKLVVLD</sequence>
<dbReference type="OrthoDB" id="1149618at2759"/>
<feature type="domain" description="DUF2828" evidence="2">
    <location>
        <begin position="56"/>
        <end position="445"/>
    </location>
</feature>
<evidence type="ECO:0000259" key="3">
    <source>
        <dbReference type="Pfam" id="PF25043"/>
    </source>
</evidence>
<evidence type="ECO:0000259" key="2">
    <source>
        <dbReference type="Pfam" id="PF11443"/>
    </source>
</evidence>
<dbReference type="InterPro" id="IPR056690">
    <property type="entry name" value="DUF7788"/>
</dbReference>
<keyword evidence="4" id="KW-1185">Reference proteome</keyword>